<keyword evidence="3" id="KW-1185">Reference proteome</keyword>
<evidence type="ECO:0000313" key="2">
    <source>
        <dbReference type="EMBL" id="MDM7891148.1"/>
    </source>
</evidence>
<protein>
    <recommendedName>
        <fullName evidence="4">Phosphatidate cytidylyltransferase</fullName>
    </recommendedName>
</protein>
<reference evidence="2 3" key="1">
    <citation type="submission" date="2023-06" db="EMBL/GenBank/DDBJ databases">
        <authorList>
            <person name="Feng G."/>
            <person name="Li J."/>
            <person name="Zhu H."/>
        </authorList>
    </citation>
    <scope>NUCLEOTIDE SEQUENCE [LARGE SCALE GENOMIC DNA]</scope>
    <source>
        <strain evidence="2 3">RHCKG28</strain>
    </source>
</reference>
<dbReference type="EMBL" id="JAUCMN010000003">
    <property type="protein sequence ID" value="MDM7891148.1"/>
    <property type="molecule type" value="Genomic_DNA"/>
</dbReference>
<evidence type="ECO:0000313" key="3">
    <source>
        <dbReference type="Proteomes" id="UP001236404"/>
    </source>
</evidence>
<keyword evidence="1" id="KW-1133">Transmembrane helix</keyword>
<evidence type="ECO:0000256" key="1">
    <source>
        <dbReference type="SAM" id="Phobius"/>
    </source>
</evidence>
<dbReference type="Proteomes" id="UP001236404">
    <property type="component" value="Unassembled WGS sequence"/>
</dbReference>
<comment type="caution">
    <text evidence="2">The sequence shown here is derived from an EMBL/GenBank/DDBJ whole genome shotgun (WGS) entry which is preliminary data.</text>
</comment>
<keyword evidence="1" id="KW-0812">Transmembrane</keyword>
<name>A0ABT7TNH1_9MICO</name>
<keyword evidence="1" id="KW-0472">Membrane</keyword>
<accession>A0ABT7TNH1</accession>
<gene>
    <name evidence="2" type="ORF">QUG93_05595</name>
</gene>
<feature type="transmembrane region" description="Helical" evidence="1">
    <location>
        <begin position="33"/>
        <end position="57"/>
    </location>
</feature>
<organism evidence="2 3">
    <name type="scientific">Curtobacterium caseinilyticum</name>
    <dbReference type="NCBI Taxonomy" id="3055137"/>
    <lineage>
        <taxon>Bacteria</taxon>
        <taxon>Bacillati</taxon>
        <taxon>Actinomycetota</taxon>
        <taxon>Actinomycetes</taxon>
        <taxon>Micrococcales</taxon>
        <taxon>Microbacteriaceae</taxon>
        <taxon>Curtobacterium</taxon>
    </lineage>
</organism>
<sequence length="66" mass="7198">MGEPRDMDDLLARTERVDAEPHTVRRGIGLGTALLATGVLVALIVLGTAQGLLLVLWDFLSRSWQL</sequence>
<dbReference type="RefSeq" id="WP_289472856.1">
    <property type="nucleotide sequence ID" value="NZ_JAUCMN010000003.1"/>
</dbReference>
<proteinExistence type="predicted"/>
<evidence type="ECO:0008006" key="4">
    <source>
        <dbReference type="Google" id="ProtNLM"/>
    </source>
</evidence>